<protein>
    <submittedName>
        <fullName evidence="1">Uncharacterized protein</fullName>
    </submittedName>
</protein>
<dbReference type="RefSeq" id="WP_307235761.1">
    <property type="nucleotide sequence ID" value="NZ_JAUSVF010000003.1"/>
</dbReference>
<organism evidence="1 2">
    <name type="scientific">Pararhizobium capsulatum DSM 1112</name>
    <dbReference type="NCBI Taxonomy" id="1121113"/>
    <lineage>
        <taxon>Bacteria</taxon>
        <taxon>Pseudomonadati</taxon>
        <taxon>Pseudomonadota</taxon>
        <taxon>Alphaproteobacteria</taxon>
        <taxon>Hyphomicrobiales</taxon>
        <taxon>Rhizobiaceae</taxon>
        <taxon>Rhizobium/Agrobacterium group</taxon>
        <taxon>Pararhizobium</taxon>
    </lineage>
</organism>
<keyword evidence="2" id="KW-1185">Reference proteome</keyword>
<comment type="caution">
    <text evidence="1">The sequence shown here is derived from an EMBL/GenBank/DDBJ whole genome shotgun (WGS) entry which is preliminary data.</text>
</comment>
<gene>
    <name evidence="1" type="ORF">QO002_005510</name>
</gene>
<dbReference type="EMBL" id="JAUSVF010000003">
    <property type="protein sequence ID" value="MDQ0323304.1"/>
    <property type="molecule type" value="Genomic_DNA"/>
</dbReference>
<evidence type="ECO:0000313" key="1">
    <source>
        <dbReference type="EMBL" id="MDQ0323304.1"/>
    </source>
</evidence>
<accession>A0ABU0C025</accession>
<sequence>MTNDLISPADDLHEIVERKLVALVSEMENADWNALDVAHAINNIIQSKWLHQAERLQAAQDALSENFVSDGNEG</sequence>
<proteinExistence type="predicted"/>
<dbReference type="Proteomes" id="UP001230207">
    <property type="component" value="Unassembled WGS sequence"/>
</dbReference>
<evidence type="ECO:0000313" key="2">
    <source>
        <dbReference type="Proteomes" id="UP001230207"/>
    </source>
</evidence>
<reference evidence="1 2" key="1">
    <citation type="submission" date="2023-07" db="EMBL/GenBank/DDBJ databases">
        <title>Genomic Encyclopedia of Type Strains, Phase IV (KMG-IV): sequencing the most valuable type-strain genomes for metagenomic binning, comparative biology and taxonomic classification.</title>
        <authorList>
            <person name="Goeker M."/>
        </authorList>
    </citation>
    <scope>NUCLEOTIDE SEQUENCE [LARGE SCALE GENOMIC DNA]</scope>
    <source>
        <strain evidence="1 2">DSM 1112</strain>
    </source>
</reference>
<name>A0ABU0C025_9HYPH</name>